<proteinExistence type="inferred from homology"/>
<evidence type="ECO:0000259" key="12">
    <source>
        <dbReference type="Pfam" id="PF13735"/>
    </source>
</evidence>
<dbReference type="Pfam" id="PF01743">
    <property type="entry name" value="PolyA_pol"/>
    <property type="match status" value="1"/>
</dbReference>
<dbReference type="EMBL" id="CP035485">
    <property type="protein sequence ID" value="QDI89977.1"/>
    <property type="molecule type" value="Genomic_DNA"/>
</dbReference>
<keyword evidence="2 9" id="KW-0808">Transferase</keyword>
<evidence type="ECO:0000256" key="5">
    <source>
        <dbReference type="ARBA" id="ARBA00022723"/>
    </source>
</evidence>
<dbReference type="AlphaFoldDB" id="A0A514LDP9"/>
<evidence type="ECO:0000256" key="6">
    <source>
        <dbReference type="ARBA" id="ARBA00022741"/>
    </source>
</evidence>
<evidence type="ECO:0000256" key="8">
    <source>
        <dbReference type="ARBA" id="ARBA00022884"/>
    </source>
</evidence>
<comment type="cofactor">
    <cofactor evidence="1">
        <name>Mg(2+)</name>
        <dbReference type="ChEBI" id="CHEBI:18420"/>
    </cofactor>
</comment>
<dbReference type="SUPFAM" id="SSF81301">
    <property type="entry name" value="Nucleotidyltransferase"/>
    <property type="match status" value="1"/>
</dbReference>
<dbReference type="Gene3D" id="1.10.246.80">
    <property type="match status" value="1"/>
</dbReference>
<feature type="domain" description="Poly A polymerase head" evidence="10">
    <location>
        <begin position="57"/>
        <end position="161"/>
    </location>
</feature>
<dbReference type="KEGG" id="sale:EPH95_01325"/>
<dbReference type="GO" id="GO:0008033">
    <property type="term" value="P:tRNA processing"/>
    <property type="evidence" value="ECO:0007669"/>
    <property type="project" value="UniProtKB-KW"/>
</dbReference>
<evidence type="ECO:0000313" key="13">
    <source>
        <dbReference type="EMBL" id="QDI89977.1"/>
    </source>
</evidence>
<dbReference type="Gene3D" id="1.10.110.30">
    <property type="match status" value="1"/>
</dbReference>
<keyword evidence="8 9" id="KW-0694">RNA-binding</keyword>
<dbReference type="SUPFAM" id="SSF81891">
    <property type="entry name" value="Poly A polymerase C-terminal region-like"/>
    <property type="match status" value="1"/>
</dbReference>
<protein>
    <recommendedName>
        <fullName evidence="15">CCA tRNA nucleotidyltransferase</fullName>
    </recommendedName>
</protein>
<keyword evidence="3" id="KW-0819">tRNA processing</keyword>
<dbReference type="Pfam" id="PF12627">
    <property type="entry name" value="PolyA_pol_RNAbd"/>
    <property type="match status" value="1"/>
</dbReference>
<gene>
    <name evidence="13" type="ORF">EPH95_01325</name>
</gene>
<dbReference type="InterPro" id="IPR032810">
    <property type="entry name" value="CCA-adding_enz_C"/>
</dbReference>
<dbReference type="Gene3D" id="3.30.460.10">
    <property type="entry name" value="Beta Polymerase, domain 2"/>
    <property type="match status" value="1"/>
</dbReference>
<dbReference type="PANTHER" id="PTHR46173">
    <property type="entry name" value="CCA TRNA NUCLEOTIDYLTRANSFERASE 1, MITOCHONDRIAL"/>
    <property type="match status" value="1"/>
</dbReference>
<evidence type="ECO:0000256" key="1">
    <source>
        <dbReference type="ARBA" id="ARBA00001946"/>
    </source>
</evidence>
<evidence type="ECO:0000256" key="9">
    <source>
        <dbReference type="RuleBase" id="RU003953"/>
    </source>
</evidence>
<keyword evidence="7" id="KW-0460">Magnesium</keyword>
<dbReference type="InterPro" id="IPR043519">
    <property type="entry name" value="NT_sf"/>
</dbReference>
<reference evidence="14" key="1">
    <citation type="submission" date="2019-01" db="EMBL/GenBank/DDBJ databases">
        <title>Genomic analysis of Salicibibacter sp. NKC3-5.</title>
        <authorList>
            <person name="Oh Y.J."/>
        </authorList>
    </citation>
    <scope>NUCLEOTIDE SEQUENCE [LARGE SCALE GENOMIC DNA]</scope>
    <source>
        <strain evidence="14">NKC3-5</strain>
    </source>
</reference>
<sequence length="413" mass="47122">MPRGHARSRHLTVRRSSLIMKTFTQKCWSCMNTMNKSNEWQVGFALLATLNSYGHEAYIVGGALRDWVLKEAFVDMDIVTSATMRELGGIFPSAAIICTGIPLLSMKKNDVRVEISGLHSQSLMENLRDRDFTVNAIALNERGDWVDPFHGKKDIEHRVLRLVHEDSIRLDPLRMLRAARLMAEYHFTADSGLTEACHAQRDRLNTVASERIGEEMNRLLHSRDPAYGVEWLGEQGILSKLCPDATSVHKNPVFSPLNKVDTLIEKWVVFFYQLGEKNVRSHLQKWRLSKAVAKQVDRLFFYTEKRLRVPWDRRSLYEAGEKTAGDAEKTAHALSGSVPGGEMHVRRLLAELPIQSRRDLAVSPLEISAHIHREPGPWLGDMLHALEMAVIDTQVKNERDPLLTWAKERLYET</sequence>
<keyword evidence="4" id="KW-0548">Nucleotidyltransferase</keyword>
<evidence type="ECO:0000256" key="4">
    <source>
        <dbReference type="ARBA" id="ARBA00022695"/>
    </source>
</evidence>
<evidence type="ECO:0000313" key="14">
    <source>
        <dbReference type="Proteomes" id="UP000319756"/>
    </source>
</evidence>
<evidence type="ECO:0000256" key="7">
    <source>
        <dbReference type="ARBA" id="ARBA00022842"/>
    </source>
</evidence>
<dbReference type="InterPro" id="IPR032828">
    <property type="entry name" value="PolyA_RNA-bd"/>
</dbReference>
<dbReference type="GO" id="GO:0000166">
    <property type="term" value="F:nucleotide binding"/>
    <property type="evidence" value="ECO:0007669"/>
    <property type="project" value="UniProtKB-KW"/>
</dbReference>
<keyword evidence="14" id="KW-1185">Reference proteome</keyword>
<evidence type="ECO:0000259" key="10">
    <source>
        <dbReference type="Pfam" id="PF01743"/>
    </source>
</evidence>
<dbReference type="GO" id="GO:0046872">
    <property type="term" value="F:metal ion binding"/>
    <property type="evidence" value="ECO:0007669"/>
    <property type="project" value="UniProtKB-KW"/>
</dbReference>
<keyword evidence="6" id="KW-0547">Nucleotide-binding</keyword>
<feature type="domain" description="CCA-adding enzyme C-terminal" evidence="12">
    <location>
        <begin position="260"/>
        <end position="406"/>
    </location>
</feature>
<organism evidence="13 14">
    <name type="scientific">Salicibibacter halophilus</name>
    <dbReference type="NCBI Taxonomy" id="2502791"/>
    <lineage>
        <taxon>Bacteria</taxon>
        <taxon>Bacillati</taxon>
        <taxon>Bacillota</taxon>
        <taxon>Bacilli</taxon>
        <taxon>Bacillales</taxon>
        <taxon>Bacillaceae</taxon>
        <taxon>Salicibibacter</taxon>
    </lineage>
</organism>
<dbReference type="Proteomes" id="UP000319756">
    <property type="component" value="Chromosome"/>
</dbReference>
<name>A0A514LDP9_9BACI</name>
<accession>A0A514LDP9</accession>
<evidence type="ECO:0008006" key="15">
    <source>
        <dbReference type="Google" id="ProtNLM"/>
    </source>
</evidence>
<evidence type="ECO:0000256" key="3">
    <source>
        <dbReference type="ARBA" id="ARBA00022694"/>
    </source>
</evidence>
<dbReference type="InterPro" id="IPR002646">
    <property type="entry name" value="PolA_pol_head_dom"/>
</dbReference>
<evidence type="ECO:0000259" key="11">
    <source>
        <dbReference type="Pfam" id="PF12627"/>
    </source>
</evidence>
<dbReference type="PANTHER" id="PTHR46173:SF1">
    <property type="entry name" value="CCA TRNA NUCLEOTIDYLTRANSFERASE 1, MITOCHONDRIAL"/>
    <property type="match status" value="1"/>
</dbReference>
<dbReference type="Gene3D" id="1.20.58.560">
    <property type="match status" value="1"/>
</dbReference>
<keyword evidence="5" id="KW-0479">Metal-binding</keyword>
<evidence type="ECO:0000256" key="2">
    <source>
        <dbReference type="ARBA" id="ARBA00022679"/>
    </source>
</evidence>
<dbReference type="InterPro" id="IPR050264">
    <property type="entry name" value="Bact_CCA-adding_enz_type3_sf"/>
</dbReference>
<dbReference type="GO" id="GO:0000049">
    <property type="term" value="F:tRNA binding"/>
    <property type="evidence" value="ECO:0007669"/>
    <property type="project" value="TreeGrafter"/>
</dbReference>
<feature type="domain" description="tRNA nucleotidyltransferase/poly(A) polymerase RNA and SrmB- binding" evidence="11">
    <location>
        <begin position="187"/>
        <end position="245"/>
    </location>
</feature>
<dbReference type="Pfam" id="PF13735">
    <property type="entry name" value="tRNA_NucTran2_2"/>
    <property type="match status" value="1"/>
</dbReference>
<comment type="similarity">
    <text evidence="9">Belongs to the tRNA nucleotidyltransferase/poly(A) polymerase family.</text>
</comment>
<dbReference type="GO" id="GO:0016779">
    <property type="term" value="F:nucleotidyltransferase activity"/>
    <property type="evidence" value="ECO:0007669"/>
    <property type="project" value="UniProtKB-KW"/>
</dbReference>